<feature type="region of interest" description="Disordered" evidence="1">
    <location>
        <begin position="39"/>
        <end position="80"/>
    </location>
</feature>
<dbReference type="AlphaFoldDB" id="A0A9W6F6S2"/>
<evidence type="ECO:0000313" key="2">
    <source>
        <dbReference type="EMBL" id="GLC58557.1"/>
    </source>
</evidence>
<accession>A0A9W6F6S2</accession>
<dbReference type="Proteomes" id="UP001165080">
    <property type="component" value="Unassembled WGS sequence"/>
</dbReference>
<gene>
    <name evidence="2" type="primary">PLEST005268</name>
    <name evidence="2" type="ORF">PLESTB_001374300</name>
</gene>
<reference evidence="2 3" key="1">
    <citation type="journal article" date="2023" name="Commun. Biol.">
        <title>Reorganization of the ancestral sex-determining regions during the evolution of trioecy in Pleodorina starrii.</title>
        <authorList>
            <person name="Takahashi K."/>
            <person name="Suzuki S."/>
            <person name="Kawai-Toyooka H."/>
            <person name="Yamamoto K."/>
            <person name="Hamaji T."/>
            <person name="Ootsuki R."/>
            <person name="Yamaguchi H."/>
            <person name="Kawachi M."/>
            <person name="Higashiyama T."/>
            <person name="Nozaki H."/>
        </authorList>
    </citation>
    <scope>NUCLEOTIDE SEQUENCE [LARGE SCALE GENOMIC DNA]</scope>
    <source>
        <strain evidence="2 3">NIES-4479</strain>
    </source>
</reference>
<evidence type="ECO:0000313" key="3">
    <source>
        <dbReference type="Proteomes" id="UP001165080"/>
    </source>
</evidence>
<protein>
    <submittedName>
        <fullName evidence="2">Uncharacterized protein</fullName>
    </submittedName>
</protein>
<proteinExistence type="predicted"/>
<dbReference type="EMBL" id="BRXU01000023">
    <property type="protein sequence ID" value="GLC58557.1"/>
    <property type="molecule type" value="Genomic_DNA"/>
</dbReference>
<name>A0A9W6F6S2_9CHLO</name>
<keyword evidence="3" id="KW-1185">Reference proteome</keyword>
<sequence>MASWSRSAVSSYSLKIKSGSGTVNWQIFAQIRNHPQSLCSQSVSAAKSRPPAQEANRRRIPPLPSPPARARPNSSIAAAAAEAAAVANSVDLPRPRSETEEG</sequence>
<comment type="caution">
    <text evidence="2">The sequence shown here is derived from an EMBL/GenBank/DDBJ whole genome shotgun (WGS) entry which is preliminary data.</text>
</comment>
<feature type="compositionally biased region" description="Low complexity" evidence="1">
    <location>
        <begin position="70"/>
        <end position="80"/>
    </location>
</feature>
<evidence type="ECO:0000256" key="1">
    <source>
        <dbReference type="SAM" id="MobiDB-lite"/>
    </source>
</evidence>
<organism evidence="2 3">
    <name type="scientific">Pleodorina starrii</name>
    <dbReference type="NCBI Taxonomy" id="330485"/>
    <lineage>
        <taxon>Eukaryota</taxon>
        <taxon>Viridiplantae</taxon>
        <taxon>Chlorophyta</taxon>
        <taxon>core chlorophytes</taxon>
        <taxon>Chlorophyceae</taxon>
        <taxon>CS clade</taxon>
        <taxon>Chlamydomonadales</taxon>
        <taxon>Volvocaceae</taxon>
        <taxon>Pleodorina</taxon>
    </lineage>
</organism>